<dbReference type="PROSITE" id="PS50125">
    <property type="entry name" value="GUANYLATE_CYCLASE_2"/>
    <property type="match status" value="1"/>
</dbReference>
<feature type="transmembrane region" description="Helical" evidence="2">
    <location>
        <begin position="102"/>
        <end position="120"/>
    </location>
</feature>
<keyword evidence="2" id="KW-0472">Membrane</keyword>
<comment type="similarity">
    <text evidence="1">Belongs to the adenylyl cyclase class-3 family.</text>
</comment>
<dbReference type="InterPro" id="IPR001054">
    <property type="entry name" value="A/G_cyclase"/>
</dbReference>
<dbReference type="PANTHER" id="PTHR43081">
    <property type="entry name" value="ADENYLATE CYCLASE, TERMINAL-DIFFERENTIATION SPECIFIC-RELATED"/>
    <property type="match status" value="1"/>
</dbReference>
<evidence type="ECO:0000256" key="1">
    <source>
        <dbReference type="ARBA" id="ARBA00005381"/>
    </source>
</evidence>
<dbReference type="AlphaFoldDB" id="A0A5B1M469"/>
<sequence length="453" mass="48217">MPSWNWSGPLVEAADAAPWDGPLAGMVRPFSTRAWLRLILAGGILYGGGAAAVGFVLLTSPEIFRHPAASTVVAVFTGLCALGLFALPLLVSPLTLRRSAPVLGVVANLLSTLIVTAGIASAGPDFGSLVAAAYIEAPLFAMYMLRRRWAVLIAVLALVGFALVLAVQDGWEAPLGRWVFLLASVGATSVLMGVIAERADRLAESEHALAVELAGMNHTLEERVDAQVREIERLGGLRRFLSPQVADAVLSGDAEAIMRPHRRRIAVFFCDLRGFTAFTNSTEPEEVVDVLDEYYGAVGGLLQTYDATVGGYAGDGIMAYFGDPVPHEDPAQAAVEMTVELRQGMGAAVENWQRRGYDLNYGVGLTFGYATLGVIGFDGRYDYTPLGGVVNLAARLCAHAGPGQVLLDHSTHAATTSQFPSEHHADLDLKGYPVLTKVYTLADLRPEARSATL</sequence>
<evidence type="ECO:0000313" key="5">
    <source>
        <dbReference type="Proteomes" id="UP000324351"/>
    </source>
</evidence>
<dbReference type="Gene3D" id="3.30.70.1230">
    <property type="entry name" value="Nucleotide cyclase"/>
    <property type="match status" value="1"/>
</dbReference>
<keyword evidence="2" id="KW-0812">Transmembrane</keyword>
<organism evidence="4 5">
    <name type="scientific">Nocardioides antri</name>
    <dbReference type="NCBI Taxonomy" id="2607659"/>
    <lineage>
        <taxon>Bacteria</taxon>
        <taxon>Bacillati</taxon>
        <taxon>Actinomycetota</taxon>
        <taxon>Actinomycetes</taxon>
        <taxon>Propionibacteriales</taxon>
        <taxon>Nocardioidaceae</taxon>
        <taxon>Nocardioides</taxon>
    </lineage>
</organism>
<feature type="transmembrane region" description="Helical" evidence="2">
    <location>
        <begin position="178"/>
        <end position="196"/>
    </location>
</feature>
<feature type="transmembrane region" description="Helical" evidence="2">
    <location>
        <begin position="69"/>
        <end position="90"/>
    </location>
</feature>
<feature type="transmembrane region" description="Helical" evidence="2">
    <location>
        <begin position="35"/>
        <end position="57"/>
    </location>
</feature>
<reference evidence="4 5" key="1">
    <citation type="submission" date="2019-09" db="EMBL/GenBank/DDBJ databases">
        <title>Nocardioides panacisoli sp. nov., isolated from the soil of a ginseng field.</title>
        <authorList>
            <person name="Cho C."/>
        </authorList>
    </citation>
    <scope>NUCLEOTIDE SEQUENCE [LARGE SCALE GENOMIC DNA]</scope>
    <source>
        <strain evidence="4 5">BN140041</strain>
    </source>
</reference>
<dbReference type="PANTHER" id="PTHR43081:SF20">
    <property type="entry name" value="TWO-COMPONENT RESPONSE REGULATOR"/>
    <property type="match status" value="1"/>
</dbReference>
<evidence type="ECO:0000259" key="3">
    <source>
        <dbReference type="PROSITE" id="PS50125"/>
    </source>
</evidence>
<comment type="caution">
    <text evidence="4">The sequence shown here is derived from an EMBL/GenBank/DDBJ whole genome shotgun (WGS) entry which is preliminary data.</text>
</comment>
<dbReference type="Pfam" id="PF00211">
    <property type="entry name" value="Guanylate_cyc"/>
    <property type="match status" value="1"/>
</dbReference>
<proteinExistence type="inferred from homology"/>
<feature type="domain" description="Guanylate cyclase" evidence="3">
    <location>
        <begin position="266"/>
        <end position="397"/>
    </location>
</feature>
<evidence type="ECO:0000256" key="2">
    <source>
        <dbReference type="SAM" id="Phobius"/>
    </source>
</evidence>
<dbReference type="EMBL" id="VUJW01000003">
    <property type="protein sequence ID" value="KAA1427713.1"/>
    <property type="molecule type" value="Genomic_DNA"/>
</dbReference>
<keyword evidence="5" id="KW-1185">Reference proteome</keyword>
<dbReference type="SMART" id="SM00044">
    <property type="entry name" value="CYCc"/>
    <property type="match status" value="1"/>
</dbReference>
<dbReference type="CDD" id="cd07302">
    <property type="entry name" value="CHD"/>
    <property type="match status" value="1"/>
</dbReference>
<feature type="transmembrane region" description="Helical" evidence="2">
    <location>
        <begin position="149"/>
        <end position="166"/>
    </location>
</feature>
<name>A0A5B1M469_9ACTN</name>
<dbReference type="GO" id="GO:0035556">
    <property type="term" value="P:intracellular signal transduction"/>
    <property type="evidence" value="ECO:0007669"/>
    <property type="project" value="InterPro"/>
</dbReference>
<evidence type="ECO:0000313" key="4">
    <source>
        <dbReference type="EMBL" id="KAA1427713.1"/>
    </source>
</evidence>
<keyword evidence="2" id="KW-1133">Transmembrane helix</keyword>
<reference evidence="4 5" key="2">
    <citation type="submission" date="2019-09" db="EMBL/GenBank/DDBJ databases">
        <authorList>
            <person name="Jin C."/>
        </authorList>
    </citation>
    <scope>NUCLEOTIDE SEQUENCE [LARGE SCALE GENOMIC DNA]</scope>
    <source>
        <strain evidence="4 5">BN140041</strain>
    </source>
</reference>
<protein>
    <submittedName>
        <fullName evidence="4">Adenylate/guanylate cyclase domain-containing protein</fullName>
    </submittedName>
</protein>
<gene>
    <name evidence="4" type="ORF">F0U47_09755</name>
</gene>
<dbReference type="InterPro" id="IPR029787">
    <property type="entry name" value="Nucleotide_cyclase"/>
</dbReference>
<dbReference type="SUPFAM" id="SSF55073">
    <property type="entry name" value="Nucleotide cyclase"/>
    <property type="match status" value="1"/>
</dbReference>
<accession>A0A5B1M469</accession>
<dbReference type="Proteomes" id="UP000324351">
    <property type="component" value="Unassembled WGS sequence"/>
</dbReference>
<dbReference type="GO" id="GO:0004016">
    <property type="term" value="F:adenylate cyclase activity"/>
    <property type="evidence" value="ECO:0007669"/>
    <property type="project" value="UniProtKB-ARBA"/>
</dbReference>
<dbReference type="GO" id="GO:0006171">
    <property type="term" value="P:cAMP biosynthetic process"/>
    <property type="evidence" value="ECO:0007669"/>
    <property type="project" value="TreeGrafter"/>
</dbReference>
<dbReference type="InterPro" id="IPR050697">
    <property type="entry name" value="Adenylyl/Guanylyl_Cyclase_3/4"/>
</dbReference>